<comment type="caution">
    <text evidence="1">The sequence shown here is derived from an EMBL/GenBank/DDBJ whole genome shotgun (WGS) entry which is preliminary data.</text>
</comment>
<organism evidence="1 2">
    <name type="scientific">Paractinoplanes brasiliensis</name>
    <dbReference type="NCBI Taxonomy" id="52695"/>
    <lineage>
        <taxon>Bacteria</taxon>
        <taxon>Bacillati</taxon>
        <taxon>Actinomycetota</taxon>
        <taxon>Actinomycetes</taxon>
        <taxon>Micromonosporales</taxon>
        <taxon>Micromonosporaceae</taxon>
        <taxon>Paractinoplanes</taxon>
    </lineage>
</organism>
<dbReference type="EMBL" id="SNWR01000002">
    <property type="protein sequence ID" value="TDO33075.1"/>
    <property type="molecule type" value="Genomic_DNA"/>
</dbReference>
<accession>A0A4R6JEU1</accession>
<dbReference type="RefSeq" id="WP_133878961.1">
    <property type="nucleotide sequence ID" value="NZ_BOMD01000049.1"/>
</dbReference>
<dbReference type="AlphaFoldDB" id="A0A4R6JEU1"/>
<gene>
    <name evidence="1" type="ORF">C8E87_8558</name>
</gene>
<protein>
    <submittedName>
        <fullName evidence="1">Uncharacterized protein</fullName>
    </submittedName>
</protein>
<evidence type="ECO:0000313" key="1">
    <source>
        <dbReference type="EMBL" id="TDO33075.1"/>
    </source>
</evidence>
<reference evidence="1 2" key="1">
    <citation type="submission" date="2019-03" db="EMBL/GenBank/DDBJ databases">
        <title>Sequencing the genomes of 1000 actinobacteria strains.</title>
        <authorList>
            <person name="Klenk H.-P."/>
        </authorList>
    </citation>
    <scope>NUCLEOTIDE SEQUENCE [LARGE SCALE GENOMIC DNA]</scope>
    <source>
        <strain evidence="1 2">DSM 43805</strain>
    </source>
</reference>
<dbReference type="Proteomes" id="UP000294901">
    <property type="component" value="Unassembled WGS sequence"/>
</dbReference>
<evidence type="ECO:0000313" key="2">
    <source>
        <dbReference type="Proteomes" id="UP000294901"/>
    </source>
</evidence>
<name>A0A4R6JEU1_9ACTN</name>
<sequence length="345" mass="37070">MTDDRIDELVRGADPYRRIDVDAEKQALLEEIIGDKPSVSLARRLVPALAAAAAVTAVLAVTVVTRDNPVRPQAAPATTAPAMTGGNGRFSALALAAAEKNPRLLIGEPGWTATDVNGFAEDSGEIVFRKDGRSLQMTWYPATAYTSYHDDRKRESVPEPTKVAGRKADVFTYTADDFAAMLEPSGSTFVELRTGGGWTRAAFDQVIAKVKQVGVETWLAALPASIVTPERAGDALDKVLADIPLPPGFDRAQLTGLGVNDPYQFGAQVTGPIACAWLDEYFRADDAGDSAARDKAEQALRGSHNWKVLKQMTAEGDWSEILWEYADKAVAGDNPGNYREGLGCD</sequence>
<proteinExistence type="predicted"/>
<dbReference type="OrthoDB" id="3779668at2"/>
<keyword evidence="2" id="KW-1185">Reference proteome</keyword>